<dbReference type="Pfam" id="PF05188">
    <property type="entry name" value="MutS_II"/>
    <property type="match status" value="1"/>
</dbReference>
<dbReference type="InterPro" id="IPR036187">
    <property type="entry name" value="DNA_mismatch_repair_MutS_sf"/>
</dbReference>
<accession>A0A9W6D0J0</accession>
<evidence type="ECO:0000256" key="10">
    <source>
        <dbReference type="RuleBase" id="RU003756"/>
    </source>
</evidence>
<evidence type="ECO:0000256" key="9">
    <source>
        <dbReference type="HAMAP-Rule" id="MF_00096"/>
    </source>
</evidence>
<evidence type="ECO:0000313" key="12">
    <source>
        <dbReference type="EMBL" id="GLI33802.1"/>
    </source>
</evidence>
<feature type="binding site" evidence="9">
    <location>
        <begin position="625"/>
        <end position="632"/>
    </location>
    <ligand>
        <name>ATP</name>
        <dbReference type="ChEBI" id="CHEBI:30616"/>
    </ligand>
</feature>
<dbReference type="InterPro" id="IPR007696">
    <property type="entry name" value="DNA_mismatch_repair_MutS_core"/>
</dbReference>
<comment type="caution">
    <text evidence="12">The sequence shown here is derived from an EMBL/GenBank/DDBJ whole genome shotgun (WGS) entry which is preliminary data.</text>
</comment>
<dbReference type="Pfam" id="PF01624">
    <property type="entry name" value="MutS_I"/>
    <property type="match status" value="1"/>
</dbReference>
<dbReference type="Gene3D" id="3.30.420.110">
    <property type="entry name" value="MutS, connector domain"/>
    <property type="match status" value="1"/>
</dbReference>
<dbReference type="InterPro" id="IPR017261">
    <property type="entry name" value="DNA_mismatch_repair_MutS/MSH"/>
</dbReference>
<keyword evidence="7 9" id="KW-0234">DNA repair</keyword>
<keyword evidence="13" id="KW-1185">Reference proteome</keyword>
<evidence type="ECO:0000256" key="3">
    <source>
        <dbReference type="ARBA" id="ARBA00022741"/>
    </source>
</evidence>
<feature type="domain" description="DNA mismatch repair proteins mutS family" evidence="11">
    <location>
        <begin position="699"/>
        <end position="715"/>
    </location>
</feature>
<keyword evidence="5 9" id="KW-0067">ATP-binding</keyword>
<dbReference type="SMART" id="SM00534">
    <property type="entry name" value="MUTSac"/>
    <property type="match status" value="1"/>
</dbReference>
<dbReference type="Gene3D" id="1.10.1420.10">
    <property type="match status" value="2"/>
</dbReference>
<dbReference type="Gene3D" id="3.40.1170.10">
    <property type="entry name" value="DNA repair protein MutS, domain I"/>
    <property type="match status" value="1"/>
</dbReference>
<dbReference type="InterPro" id="IPR000432">
    <property type="entry name" value="DNA_mismatch_repair_MutS_C"/>
</dbReference>
<dbReference type="Pfam" id="PF05192">
    <property type="entry name" value="MutS_III"/>
    <property type="match status" value="1"/>
</dbReference>
<dbReference type="FunFam" id="1.10.1420.10:FF:000001">
    <property type="entry name" value="DNA mismatch repair protein MutS"/>
    <property type="match status" value="1"/>
</dbReference>
<dbReference type="Pfam" id="PF05190">
    <property type="entry name" value="MutS_IV"/>
    <property type="match status" value="1"/>
</dbReference>
<dbReference type="FunFam" id="3.40.50.300:FF:000870">
    <property type="entry name" value="MutS protein homolog 4"/>
    <property type="match status" value="1"/>
</dbReference>
<dbReference type="SUPFAM" id="SSF52540">
    <property type="entry name" value="P-loop containing nucleoside triphosphate hydrolases"/>
    <property type="match status" value="1"/>
</dbReference>
<evidence type="ECO:0000256" key="1">
    <source>
        <dbReference type="ARBA" id="ARBA00006271"/>
    </source>
</evidence>
<dbReference type="InterPro" id="IPR007861">
    <property type="entry name" value="DNA_mismatch_repair_MutS_clamp"/>
</dbReference>
<evidence type="ECO:0000313" key="13">
    <source>
        <dbReference type="Proteomes" id="UP001144372"/>
    </source>
</evidence>
<dbReference type="NCBIfam" id="TIGR01070">
    <property type="entry name" value="mutS1"/>
    <property type="match status" value="1"/>
</dbReference>
<dbReference type="SUPFAM" id="SSF55271">
    <property type="entry name" value="DNA repair protein MutS, domain I"/>
    <property type="match status" value="1"/>
</dbReference>
<dbReference type="InterPro" id="IPR016151">
    <property type="entry name" value="DNA_mismatch_repair_MutS_N"/>
</dbReference>
<gene>
    <name evidence="9 12" type="primary">mutS</name>
    <name evidence="12" type="ORF">DAMNIGENAA_12350</name>
</gene>
<evidence type="ECO:0000256" key="7">
    <source>
        <dbReference type="ARBA" id="ARBA00023204"/>
    </source>
</evidence>
<name>A0A9W6D0J0_9BACT</name>
<dbReference type="SUPFAM" id="SSF53150">
    <property type="entry name" value="DNA repair protein MutS, domain II"/>
    <property type="match status" value="1"/>
</dbReference>
<evidence type="ECO:0000256" key="2">
    <source>
        <dbReference type="ARBA" id="ARBA00021982"/>
    </source>
</evidence>
<dbReference type="Proteomes" id="UP001144372">
    <property type="component" value="Unassembled WGS sequence"/>
</dbReference>
<comment type="function">
    <text evidence="8 9">This protein is involved in the repair of mismatches in DNA. It is possible that it carries out the mismatch recognition step. This protein has a weak ATPase activity.</text>
</comment>
<organism evidence="12 13">
    <name type="scientific">Desulforhabdus amnigena</name>
    <dbReference type="NCBI Taxonomy" id="40218"/>
    <lineage>
        <taxon>Bacteria</taxon>
        <taxon>Pseudomonadati</taxon>
        <taxon>Thermodesulfobacteriota</taxon>
        <taxon>Syntrophobacteria</taxon>
        <taxon>Syntrophobacterales</taxon>
        <taxon>Syntrophobacteraceae</taxon>
        <taxon>Desulforhabdus</taxon>
    </lineage>
</organism>
<dbReference type="AlphaFoldDB" id="A0A9W6D0J0"/>
<dbReference type="InterPro" id="IPR007695">
    <property type="entry name" value="DNA_mismatch_repair_MutS-lik_N"/>
</dbReference>
<dbReference type="CDD" id="cd03284">
    <property type="entry name" value="ABC_MutS1"/>
    <property type="match status" value="1"/>
</dbReference>
<comment type="similarity">
    <text evidence="1 9 10">Belongs to the DNA mismatch repair MutS family.</text>
</comment>
<dbReference type="PANTHER" id="PTHR11361:SF34">
    <property type="entry name" value="DNA MISMATCH REPAIR PROTEIN MSH1, MITOCHONDRIAL"/>
    <property type="match status" value="1"/>
</dbReference>
<dbReference type="SUPFAM" id="SSF48334">
    <property type="entry name" value="DNA repair protein MutS, domain III"/>
    <property type="match status" value="1"/>
</dbReference>
<dbReference type="InterPro" id="IPR007860">
    <property type="entry name" value="DNA_mmatch_repair_MutS_con_dom"/>
</dbReference>
<dbReference type="GO" id="GO:0003684">
    <property type="term" value="F:damaged DNA binding"/>
    <property type="evidence" value="ECO:0007669"/>
    <property type="project" value="UniProtKB-UniRule"/>
</dbReference>
<sequence length="905" mass="102231">MKNETTTKPTPMMQQYLEIKARYPDALLLYRMGDFYEMFMDDAVTAAPILEIALTSRDKNSENPIPMCGVPYHAAEGYVARLVASGRKVAICDQIEDPKKAKGLVRREVTRVITPGLILESQNLSAKKPNFLAAVSRSKRAMVFGLAYLDVSTAEFRVVEVDSEEALQEEILRVSPRELLIPDGEDPLWVHQLQRRMDFTLTSLDRIDFDRHRSEERLVEHFQVHSLEGFGIQNMEQGIEAAGAILAYMQANLLGKCDHIRKLLPYSRSDYMILDEATVRNLEVFQSSSFQGRQGSLLSVLDRTRTSMGGRKLQQWLRYPLLDLDRIKARQEAVAELVEHAELRTEILNCLEGMNDIERLNSRNCTGTSTPRDLVALKKSLQVLPALKKMLHSCRSPLLQELDQSWDELSDVAELLEATLTDPPPLTLAAGGVIRQGVHQELDHYVRLSRDAKSWMAEYEARERQETGISSLKVRFNKVFGYYIELSKSNLSAVPSHYFRKQTLVNAERFITEELKTFETQVLEADEKRQELEQQLFVELRQAIVQESERIQSMAGNVARLDSLASLAEAAAKNDYCRPVLDGGEVISIRDGRHPVIEQFLQEGSFVPNDIHLDQEKQQIIILTGPNMAGKSTILRQVALIVLMAQVGSFIPASAARIGLVDRIFTRVGASDDLARGRSTFMVEMQETANILHQASPRSLIILDEIGRGTSTFDGLSIAWAVAEHLHDFKDVGIKTLFATHYHELTAMSETRPRVKNFNVAIKDWQNEILFFHKLLPGGANRSYGIQVAQLAGMPQEVTQRAKEILAGLESGQTSLVPRPGPEQRRSRRFKEEDTAIQLSLFKPSLQWLRDQIMALDLDHVTPFTALQTLYALKEQIRNGGMEPEKKIAPHETAGQVLREISKKR</sequence>
<keyword evidence="4 9" id="KW-0227">DNA damage</keyword>
<dbReference type="PROSITE" id="PS00486">
    <property type="entry name" value="DNA_MISMATCH_REPAIR_2"/>
    <property type="match status" value="1"/>
</dbReference>
<dbReference type="EMBL" id="BSDR01000001">
    <property type="protein sequence ID" value="GLI33802.1"/>
    <property type="molecule type" value="Genomic_DNA"/>
</dbReference>
<dbReference type="HAMAP" id="MF_00096">
    <property type="entry name" value="MutS"/>
    <property type="match status" value="1"/>
</dbReference>
<dbReference type="GO" id="GO:0140664">
    <property type="term" value="F:ATP-dependent DNA damage sensor activity"/>
    <property type="evidence" value="ECO:0007669"/>
    <property type="project" value="InterPro"/>
</dbReference>
<dbReference type="FunFam" id="3.40.1170.10:FF:000001">
    <property type="entry name" value="DNA mismatch repair protein MutS"/>
    <property type="match status" value="1"/>
</dbReference>
<evidence type="ECO:0000256" key="8">
    <source>
        <dbReference type="ARBA" id="ARBA00024647"/>
    </source>
</evidence>
<dbReference type="PANTHER" id="PTHR11361">
    <property type="entry name" value="DNA MISMATCH REPAIR PROTEIN MUTS FAMILY MEMBER"/>
    <property type="match status" value="1"/>
</dbReference>
<keyword evidence="3 9" id="KW-0547">Nucleotide-binding</keyword>
<dbReference type="Gene3D" id="3.40.50.300">
    <property type="entry name" value="P-loop containing nucleotide triphosphate hydrolases"/>
    <property type="match status" value="1"/>
</dbReference>
<dbReference type="InterPro" id="IPR027417">
    <property type="entry name" value="P-loop_NTPase"/>
</dbReference>
<dbReference type="Pfam" id="PF00488">
    <property type="entry name" value="MutS_V"/>
    <property type="match status" value="1"/>
</dbReference>
<proteinExistence type="inferred from homology"/>
<evidence type="ECO:0000256" key="4">
    <source>
        <dbReference type="ARBA" id="ARBA00022763"/>
    </source>
</evidence>
<dbReference type="InterPro" id="IPR045076">
    <property type="entry name" value="MutS"/>
</dbReference>
<reference evidence="12" key="1">
    <citation type="submission" date="2022-12" db="EMBL/GenBank/DDBJ databases">
        <title>Reference genome sequencing for broad-spectrum identification of bacterial and archaeal isolates by mass spectrometry.</title>
        <authorList>
            <person name="Sekiguchi Y."/>
            <person name="Tourlousse D.M."/>
        </authorList>
    </citation>
    <scope>NUCLEOTIDE SEQUENCE</scope>
    <source>
        <strain evidence="12">ASRB1</strain>
    </source>
</reference>
<evidence type="ECO:0000256" key="5">
    <source>
        <dbReference type="ARBA" id="ARBA00022840"/>
    </source>
</evidence>
<keyword evidence="6 9" id="KW-0238">DNA-binding</keyword>
<dbReference type="NCBIfam" id="NF003810">
    <property type="entry name" value="PRK05399.1"/>
    <property type="match status" value="1"/>
</dbReference>
<protein>
    <recommendedName>
        <fullName evidence="2 9">DNA mismatch repair protein MutS</fullName>
    </recommendedName>
</protein>
<evidence type="ECO:0000259" key="11">
    <source>
        <dbReference type="PROSITE" id="PS00486"/>
    </source>
</evidence>
<dbReference type="PIRSF" id="PIRSF037677">
    <property type="entry name" value="DNA_mis_repair_Msh6"/>
    <property type="match status" value="1"/>
</dbReference>
<dbReference type="GO" id="GO:0005829">
    <property type="term" value="C:cytosol"/>
    <property type="evidence" value="ECO:0007669"/>
    <property type="project" value="TreeGrafter"/>
</dbReference>
<dbReference type="GO" id="GO:0005524">
    <property type="term" value="F:ATP binding"/>
    <property type="evidence" value="ECO:0007669"/>
    <property type="project" value="UniProtKB-UniRule"/>
</dbReference>
<dbReference type="SMART" id="SM00533">
    <property type="entry name" value="MUTSd"/>
    <property type="match status" value="1"/>
</dbReference>
<dbReference type="InterPro" id="IPR005748">
    <property type="entry name" value="DNA_mismatch_repair_MutS"/>
</dbReference>
<evidence type="ECO:0000256" key="6">
    <source>
        <dbReference type="ARBA" id="ARBA00023125"/>
    </source>
</evidence>
<dbReference type="GO" id="GO:0006298">
    <property type="term" value="P:mismatch repair"/>
    <property type="evidence" value="ECO:0007669"/>
    <property type="project" value="UniProtKB-UniRule"/>
</dbReference>
<dbReference type="RefSeq" id="WP_281793002.1">
    <property type="nucleotide sequence ID" value="NZ_BSDR01000001.1"/>
</dbReference>
<dbReference type="InterPro" id="IPR036678">
    <property type="entry name" value="MutS_con_dom_sf"/>
</dbReference>
<dbReference type="GO" id="GO:0030983">
    <property type="term" value="F:mismatched DNA binding"/>
    <property type="evidence" value="ECO:0007669"/>
    <property type="project" value="InterPro"/>
</dbReference>